<dbReference type="EC" id="1.-.-.-" evidence="8"/>
<name>A0A4C1ZB42_EUMVA</name>
<dbReference type="InterPro" id="IPR036188">
    <property type="entry name" value="FAD/NAD-bd_sf"/>
</dbReference>
<evidence type="ECO:0000313" key="10">
    <source>
        <dbReference type="Proteomes" id="UP000299102"/>
    </source>
</evidence>
<comment type="similarity">
    <text evidence="2 8">Belongs to the FMO family.</text>
</comment>
<proteinExistence type="inferred from homology"/>
<accession>A0A4C1ZB42</accession>
<dbReference type="Pfam" id="PF00743">
    <property type="entry name" value="FMO-like"/>
    <property type="match status" value="3"/>
</dbReference>
<evidence type="ECO:0000256" key="7">
    <source>
        <dbReference type="ARBA" id="ARBA00023033"/>
    </source>
</evidence>
<dbReference type="PRINTS" id="PR00370">
    <property type="entry name" value="FMOXYGENASE"/>
</dbReference>
<keyword evidence="5" id="KW-0521">NADP</keyword>
<organism evidence="9 10">
    <name type="scientific">Eumeta variegata</name>
    <name type="common">Bagworm moth</name>
    <name type="synonym">Eumeta japonica</name>
    <dbReference type="NCBI Taxonomy" id="151549"/>
    <lineage>
        <taxon>Eukaryota</taxon>
        <taxon>Metazoa</taxon>
        <taxon>Ecdysozoa</taxon>
        <taxon>Arthropoda</taxon>
        <taxon>Hexapoda</taxon>
        <taxon>Insecta</taxon>
        <taxon>Pterygota</taxon>
        <taxon>Neoptera</taxon>
        <taxon>Endopterygota</taxon>
        <taxon>Lepidoptera</taxon>
        <taxon>Glossata</taxon>
        <taxon>Ditrysia</taxon>
        <taxon>Tineoidea</taxon>
        <taxon>Psychidae</taxon>
        <taxon>Oiketicinae</taxon>
        <taxon>Eumeta</taxon>
    </lineage>
</organism>
<keyword evidence="4 8" id="KW-0274">FAD</keyword>
<evidence type="ECO:0000256" key="1">
    <source>
        <dbReference type="ARBA" id="ARBA00001974"/>
    </source>
</evidence>
<evidence type="ECO:0000256" key="8">
    <source>
        <dbReference type="RuleBase" id="RU361177"/>
    </source>
</evidence>
<dbReference type="InterPro" id="IPR020946">
    <property type="entry name" value="Flavin_mOase-like"/>
</dbReference>
<dbReference type="InterPro" id="IPR000960">
    <property type="entry name" value="Flavin_mOase"/>
</dbReference>
<dbReference type="GO" id="GO:0050661">
    <property type="term" value="F:NADP binding"/>
    <property type="evidence" value="ECO:0007669"/>
    <property type="project" value="InterPro"/>
</dbReference>
<evidence type="ECO:0000256" key="2">
    <source>
        <dbReference type="ARBA" id="ARBA00009183"/>
    </source>
</evidence>
<dbReference type="InterPro" id="IPR050346">
    <property type="entry name" value="FMO-like"/>
</dbReference>
<keyword evidence="7 8" id="KW-0503">Monooxygenase</keyword>
<comment type="cofactor">
    <cofactor evidence="1 8">
        <name>FAD</name>
        <dbReference type="ChEBI" id="CHEBI:57692"/>
    </cofactor>
</comment>
<evidence type="ECO:0000256" key="4">
    <source>
        <dbReference type="ARBA" id="ARBA00022827"/>
    </source>
</evidence>
<sequence length="390" mass="43634">MASTTDVKVCVIGAGAAGLCAARHLLAEGVDVVVLEQAAQLGGTWVYTENVGYDSFGLPIHTSMYKSLRWADQVLTYKYSHFPYDVLYRTNLPKEIMGFPDFPVPPSEKSYLPAKDMLAFLQLYADTHGVTAHIKACIDIPSTRATCKACGRRAMGCHELRSRERGRDHDPLPLRDGDVMHSHDYRVPEIFAGKRVAVIGAGPSGMDIALEICSVTEKVYLSHHLSEKPKTVFPDNLEQKPDVLELKGKTAFFQDGTSAEVDVIFLCTGYLYNFPFLDPSCGIAVEDNCVEPLYKHLVNIHHPTMCFIGVPYYVCAFSMFDLQVRYYVRAMKGLFRLPSKESMVAHREEEMRDRAARGFTRRQAHMMGPDQVGPARGARFKFTLTLHPTV</sequence>
<keyword evidence="10" id="KW-1185">Reference proteome</keyword>
<dbReference type="PIRSF" id="PIRSF000332">
    <property type="entry name" value="FMO"/>
    <property type="match status" value="1"/>
</dbReference>
<reference evidence="9 10" key="1">
    <citation type="journal article" date="2019" name="Commun. Biol.">
        <title>The bagworm genome reveals a unique fibroin gene that provides high tensile strength.</title>
        <authorList>
            <person name="Kono N."/>
            <person name="Nakamura H."/>
            <person name="Ohtoshi R."/>
            <person name="Tomita M."/>
            <person name="Numata K."/>
            <person name="Arakawa K."/>
        </authorList>
    </citation>
    <scope>NUCLEOTIDE SEQUENCE [LARGE SCALE GENOMIC DNA]</scope>
</reference>
<evidence type="ECO:0000256" key="5">
    <source>
        <dbReference type="ARBA" id="ARBA00022857"/>
    </source>
</evidence>
<dbReference type="Gene3D" id="3.50.50.60">
    <property type="entry name" value="FAD/NAD(P)-binding domain"/>
    <property type="match status" value="4"/>
</dbReference>
<dbReference type="PANTHER" id="PTHR23023">
    <property type="entry name" value="DIMETHYLANILINE MONOOXYGENASE"/>
    <property type="match status" value="1"/>
</dbReference>
<evidence type="ECO:0000313" key="9">
    <source>
        <dbReference type="EMBL" id="GBP83827.1"/>
    </source>
</evidence>
<dbReference type="GO" id="GO:0050660">
    <property type="term" value="F:flavin adenine dinucleotide binding"/>
    <property type="evidence" value="ECO:0007669"/>
    <property type="project" value="InterPro"/>
</dbReference>
<dbReference type="AlphaFoldDB" id="A0A4C1ZB42"/>
<dbReference type="OrthoDB" id="66881at2759"/>
<evidence type="ECO:0000256" key="6">
    <source>
        <dbReference type="ARBA" id="ARBA00023002"/>
    </source>
</evidence>
<dbReference type="STRING" id="151549.A0A4C1ZB42"/>
<dbReference type="EMBL" id="BGZK01001642">
    <property type="protein sequence ID" value="GBP83827.1"/>
    <property type="molecule type" value="Genomic_DNA"/>
</dbReference>
<dbReference type="FunFam" id="3.50.50.60:FF:000138">
    <property type="entry name" value="Flavin-containing monooxygenase"/>
    <property type="match status" value="1"/>
</dbReference>
<gene>
    <name evidence="9" type="primary">sno1</name>
    <name evidence="9" type="ORF">EVAR_64752_1</name>
</gene>
<dbReference type="GO" id="GO:0004499">
    <property type="term" value="F:N,N-dimethylaniline monooxygenase activity"/>
    <property type="evidence" value="ECO:0007669"/>
    <property type="project" value="InterPro"/>
</dbReference>
<comment type="caution">
    <text evidence="9">The sequence shown here is derived from an EMBL/GenBank/DDBJ whole genome shotgun (WGS) entry which is preliminary data.</text>
</comment>
<dbReference type="Proteomes" id="UP000299102">
    <property type="component" value="Unassembled WGS sequence"/>
</dbReference>
<keyword evidence="3 8" id="KW-0285">Flavoprotein</keyword>
<dbReference type="SUPFAM" id="SSF51905">
    <property type="entry name" value="FAD/NAD(P)-binding domain"/>
    <property type="match status" value="2"/>
</dbReference>
<protein>
    <recommendedName>
        <fullName evidence="8">Flavin-containing monooxygenase</fullName>
        <ecNumber evidence="8">1.-.-.-</ecNumber>
    </recommendedName>
</protein>
<evidence type="ECO:0000256" key="3">
    <source>
        <dbReference type="ARBA" id="ARBA00022630"/>
    </source>
</evidence>
<keyword evidence="6 8" id="KW-0560">Oxidoreductase</keyword>